<feature type="domain" description="DUF7365" evidence="3">
    <location>
        <begin position="3"/>
        <end position="97"/>
    </location>
</feature>
<comment type="caution">
    <text evidence="4">The sequence shown here is derived from an EMBL/GenBank/DDBJ whole genome shotgun (WGS) entry which is preliminary data.</text>
</comment>
<evidence type="ECO:0000259" key="3">
    <source>
        <dbReference type="Pfam" id="PF24073"/>
    </source>
</evidence>
<dbReference type="Proteomes" id="UP001223079">
    <property type="component" value="Unassembled WGS sequence"/>
</dbReference>
<keyword evidence="2" id="KW-1133">Transmembrane helix</keyword>
<keyword evidence="5" id="KW-1185">Reference proteome</keyword>
<evidence type="ECO:0000256" key="2">
    <source>
        <dbReference type="SAM" id="Phobius"/>
    </source>
</evidence>
<dbReference type="RefSeq" id="WP_307121202.1">
    <property type="nucleotide sequence ID" value="NZ_JAUSTM010000004.1"/>
</dbReference>
<keyword evidence="1" id="KW-0175">Coiled coil</keyword>
<evidence type="ECO:0000256" key="1">
    <source>
        <dbReference type="SAM" id="Coils"/>
    </source>
</evidence>
<evidence type="ECO:0000313" key="4">
    <source>
        <dbReference type="EMBL" id="MDQ0221973.1"/>
    </source>
</evidence>
<feature type="coiled-coil region" evidence="1">
    <location>
        <begin position="46"/>
        <end position="97"/>
    </location>
</feature>
<gene>
    <name evidence="4" type="ORF">J2S23_000510</name>
</gene>
<dbReference type="Pfam" id="PF24073">
    <property type="entry name" value="DUF7365"/>
    <property type="match status" value="1"/>
</dbReference>
<keyword evidence="2" id="KW-0472">Membrane</keyword>
<keyword evidence="2" id="KW-0812">Transmembrane</keyword>
<sequence length="101" mass="11865">MPEKELMHWMMTVAIPLLVSLFTVFNVNKIRTETLERRLTKLEIFSDNQNKLLDNHEARLVKHEEEQKVMIGLIEQIRSLSQDIGELRTDLKDLQKHIGGK</sequence>
<accession>A0ABT9YRN6</accession>
<protein>
    <submittedName>
        <fullName evidence="4">Coiled-coil protein SlyX</fullName>
    </submittedName>
</protein>
<name>A0ABT9YRN6_9STRE</name>
<proteinExistence type="predicted"/>
<evidence type="ECO:0000313" key="5">
    <source>
        <dbReference type="Proteomes" id="UP001223079"/>
    </source>
</evidence>
<dbReference type="InterPro" id="IPR055789">
    <property type="entry name" value="DUF7365"/>
</dbReference>
<reference evidence="4 5" key="1">
    <citation type="submission" date="2023-07" db="EMBL/GenBank/DDBJ databases">
        <title>Genomic Encyclopedia of Type Strains, Phase IV (KMG-IV): sequencing the most valuable type-strain genomes for metagenomic binning, comparative biology and taxonomic classification.</title>
        <authorList>
            <person name="Goeker M."/>
        </authorList>
    </citation>
    <scope>NUCLEOTIDE SEQUENCE [LARGE SCALE GENOMIC DNA]</scope>
    <source>
        <strain evidence="4 5">DSM 105143</strain>
    </source>
</reference>
<organism evidence="4 5">
    <name type="scientific">Streptococcus moroccensis</name>
    <dbReference type="NCBI Taxonomy" id="1451356"/>
    <lineage>
        <taxon>Bacteria</taxon>
        <taxon>Bacillati</taxon>
        <taxon>Bacillota</taxon>
        <taxon>Bacilli</taxon>
        <taxon>Lactobacillales</taxon>
        <taxon>Streptococcaceae</taxon>
        <taxon>Streptococcus</taxon>
    </lineage>
</organism>
<dbReference type="EMBL" id="JAUSTM010000004">
    <property type="protein sequence ID" value="MDQ0221973.1"/>
    <property type="molecule type" value="Genomic_DNA"/>
</dbReference>
<feature type="transmembrane region" description="Helical" evidence="2">
    <location>
        <begin position="6"/>
        <end position="28"/>
    </location>
</feature>